<dbReference type="SUPFAM" id="SSF64005">
    <property type="entry name" value="Undecaprenyl diphosphate synthase"/>
    <property type="match status" value="1"/>
</dbReference>
<dbReference type="FunFam" id="3.40.1180.10:FF:000001">
    <property type="entry name" value="(2E,6E)-farnesyl-diphosphate-specific ditrans,polycis-undecaprenyl-diphosphate synthase"/>
    <property type="match status" value="1"/>
</dbReference>
<organism evidence="3 4">
    <name type="scientific">Pseudoleptotrichia goodfellowii</name>
    <dbReference type="NCBI Taxonomy" id="157692"/>
    <lineage>
        <taxon>Bacteria</taxon>
        <taxon>Fusobacteriati</taxon>
        <taxon>Fusobacteriota</taxon>
        <taxon>Fusobacteriia</taxon>
        <taxon>Fusobacteriales</taxon>
        <taxon>Leptotrichiaceae</taxon>
        <taxon>Pseudoleptotrichia</taxon>
    </lineage>
</organism>
<dbReference type="STRING" id="714315.GCA_000516535_00475"/>
<comment type="subunit">
    <text evidence="2">Homodimer.</text>
</comment>
<dbReference type="HAMAP" id="MF_01139">
    <property type="entry name" value="ISPT"/>
    <property type="match status" value="1"/>
</dbReference>
<dbReference type="RefSeq" id="WP_026737087.1">
    <property type="nucleotide sequence ID" value="NZ_AP019822.1"/>
</dbReference>
<dbReference type="GO" id="GO:0045547">
    <property type="term" value="F:ditrans,polycis-polyprenyl diphosphate synthase [(2E,6E)-farnesyl diphosphate specific] activity"/>
    <property type="evidence" value="ECO:0007669"/>
    <property type="project" value="TreeGrafter"/>
</dbReference>
<dbReference type="InterPro" id="IPR018520">
    <property type="entry name" value="UPP_synth-like_CS"/>
</dbReference>
<dbReference type="GO" id="GO:0016094">
    <property type="term" value="P:polyprenol biosynthetic process"/>
    <property type="evidence" value="ECO:0007669"/>
    <property type="project" value="TreeGrafter"/>
</dbReference>
<feature type="binding site" evidence="2">
    <location>
        <begin position="15"/>
        <end position="18"/>
    </location>
    <ligand>
        <name>substrate</name>
    </ligand>
</feature>
<feature type="binding site" evidence="2">
    <location>
        <begin position="59"/>
        <end position="61"/>
    </location>
    <ligand>
        <name>substrate</name>
    </ligand>
</feature>
<feature type="active site" description="Proton acceptor" evidence="2">
    <location>
        <position position="62"/>
    </location>
</feature>
<dbReference type="Proteomes" id="UP000321606">
    <property type="component" value="Chromosome"/>
</dbReference>
<feature type="binding site" evidence="2">
    <location>
        <position position="195"/>
    </location>
    <ligand>
        <name>Mg(2+)</name>
        <dbReference type="ChEBI" id="CHEBI:18420"/>
    </ligand>
</feature>
<dbReference type="OrthoDB" id="4191603at2"/>
<sequence>MDLKIPEHVAVIMDGNGRWAKERGKIRLEGHRQGAINLEKIIEHSIEIGVKYLTVYAFSTENWKRPEKEVNGLMELFTKYLDTKKKSLKKQGIRLLVTGTKENISEKLLKKIEETEKYLEDCEKMIFNIAFNYGGRKEIVDAVNKIIKDKKETVDEKEFAGYLYRPDIPDPELVIRTSGEFRISNFLLWEIAYSEFYVTDVYWPDFTPEEYDKAILAFNKRDRRYGGLNAK</sequence>
<feature type="active site" evidence="2">
    <location>
        <position position="14"/>
    </location>
</feature>
<feature type="binding site" evidence="2">
    <location>
        <position position="65"/>
    </location>
    <ligand>
        <name>substrate</name>
    </ligand>
</feature>
<proteinExistence type="inferred from homology"/>
<dbReference type="EC" id="2.5.1.-" evidence="2"/>
<feature type="binding site" evidence="2">
    <location>
        <begin position="182"/>
        <end position="184"/>
    </location>
    <ligand>
        <name>substrate</name>
    </ligand>
</feature>
<evidence type="ECO:0000313" key="3">
    <source>
        <dbReference type="EMBL" id="BBM35547.1"/>
    </source>
</evidence>
<feature type="binding site" evidence="2">
    <location>
        <position position="19"/>
    </location>
    <ligand>
        <name>substrate</name>
    </ligand>
</feature>
<feature type="binding site" evidence="2">
    <location>
        <position position="27"/>
    </location>
    <ligand>
        <name>substrate</name>
    </ligand>
</feature>
<accession>A0A510J8P0</accession>
<dbReference type="PANTHER" id="PTHR10291:SF0">
    <property type="entry name" value="DEHYDRODOLICHYL DIPHOSPHATE SYNTHASE 2"/>
    <property type="match status" value="1"/>
</dbReference>
<dbReference type="EMBL" id="AP019822">
    <property type="protein sequence ID" value="BBM35547.1"/>
    <property type="molecule type" value="Genomic_DNA"/>
</dbReference>
<comment type="function">
    <text evidence="2">Catalyzes the condensation of isopentenyl diphosphate (IPP) with allylic pyrophosphates generating different type of terpenoids.</text>
</comment>
<reference evidence="3 4" key="1">
    <citation type="submission" date="2019-07" db="EMBL/GenBank/DDBJ databases">
        <title>Complete Genome Sequence of Leptotrichia goodfellowii Strain JCM 16774.</title>
        <authorList>
            <person name="Watanabe S."/>
            <person name="Cui L."/>
        </authorList>
    </citation>
    <scope>NUCLEOTIDE SEQUENCE [LARGE SCALE GENOMIC DNA]</scope>
    <source>
        <strain evidence="3 4">JCM16774</strain>
    </source>
</reference>
<keyword evidence="1 2" id="KW-0808">Transferase</keyword>
<dbReference type="NCBIfam" id="TIGR00055">
    <property type="entry name" value="uppS"/>
    <property type="match status" value="1"/>
</dbReference>
<dbReference type="CDD" id="cd00475">
    <property type="entry name" value="Cis_IPPS"/>
    <property type="match status" value="1"/>
</dbReference>
<evidence type="ECO:0000256" key="2">
    <source>
        <dbReference type="HAMAP-Rule" id="MF_01139"/>
    </source>
</evidence>
<feature type="binding site" evidence="2">
    <location>
        <position position="31"/>
    </location>
    <ligand>
        <name>substrate</name>
    </ligand>
</feature>
<dbReference type="InterPro" id="IPR036424">
    <property type="entry name" value="UPP_synth-like_sf"/>
</dbReference>
<dbReference type="Pfam" id="PF01255">
    <property type="entry name" value="Prenyltransf"/>
    <property type="match status" value="1"/>
</dbReference>
<keyword evidence="2" id="KW-0460">Magnesium</keyword>
<dbReference type="Gene3D" id="3.40.1180.10">
    <property type="entry name" value="Decaprenyl diphosphate synthase-like"/>
    <property type="match status" value="1"/>
</dbReference>
<dbReference type="KEGG" id="lgo:JCM16774_0472"/>
<protein>
    <recommendedName>
        <fullName evidence="2">Isoprenyl transferase</fullName>
        <ecNumber evidence="2">2.5.1.-</ecNumber>
    </recommendedName>
</protein>
<comment type="similarity">
    <text evidence="2">Belongs to the UPP synthase family.</text>
</comment>
<evidence type="ECO:0000256" key="1">
    <source>
        <dbReference type="ARBA" id="ARBA00022679"/>
    </source>
</evidence>
<dbReference type="AlphaFoldDB" id="A0A510J8P0"/>
<feature type="binding site" evidence="2">
    <location>
        <position position="63"/>
    </location>
    <ligand>
        <name>substrate</name>
    </ligand>
</feature>
<dbReference type="PROSITE" id="PS01066">
    <property type="entry name" value="UPP_SYNTHASE"/>
    <property type="match status" value="1"/>
</dbReference>
<dbReference type="InterPro" id="IPR001441">
    <property type="entry name" value="UPP_synth-like"/>
</dbReference>
<name>A0A510J8P0_9FUSO</name>
<feature type="binding site" evidence="2">
    <location>
        <position position="176"/>
    </location>
    <ligand>
        <name>substrate</name>
    </ligand>
</feature>
<dbReference type="PANTHER" id="PTHR10291">
    <property type="entry name" value="DEHYDRODOLICHYL DIPHOSPHATE SYNTHASE FAMILY MEMBER"/>
    <property type="match status" value="1"/>
</dbReference>
<gene>
    <name evidence="3" type="ORF">JCM16774_0472</name>
</gene>
<comment type="cofactor">
    <cofactor evidence="2">
        <name>Mg(2+)</name>
        <dbReference type="ChEBI" id="CHEBI:18420"/>
    </cofactor>
    <text evidence="2">Binds 2 magnesium ions per subunit.</text>
</comment>
<keyword evidence="2" id="KW-0479">Metal-binding</keyword>
<dbReference type="GO" id="GO:0000287">
    <property type="term" value="F:magnesium ion binding"/>
    <property type="evidence" value="ECO:0007669"/>
    <property type="project" value="UniProtKB-UniRule"/>
</dbReference>
<evidence type="ECO:0000313" key="4">
    <source>
        <dbReference type="Proteomes" id="UP000321606"/>
    </source>
</evidence>
<feature type="binding site" evidence="2">
    <location>
        <position position="14"/>
    </location>
    <ligand>
        <name>Mg(2+)</name>
        <dbReference type="ChEBI" id="CHEBI:18420"/>
    </ligand>
</feature>